<gene>
    <name evidence="6" type="ORF">ACFSXZ_27840</name>
</gene>
<proteinExistence type="inferred from homology"/>
<sequence>MNVDGAAGETIGVEEEFLLVEPERGVTVGAAGAVVGQLASIRLPGGGTVQRELRPSQIEAATGVCSNTGVLREQLRAGRRALAEAARAVDVLVVPVGTPPVRGTTAHDSGRDAGADARFARIDGLYAGVVRDYEACGLHVHIGVPDKDLAVAVVGHVNRWLPTLLALSVNSPLHDGRDTGYGSWRIVQQSRFPGSGLASPTTGYRAWEAAVTRLVDCGVLADVHQTFWFARPSPRLPTVEFRVADTAADVDDAVLQALLTRALVRTALAELDRGREAGSLSRLADAAVWSAARYGLSGPAIDLARETKVPATALVRELLLHLRDALEDTGDLDEVRALLRRTSGAARQRHLAATAGVTEVPRLMALASGGD</sequence>
<dbReference type="Gene3D" id="3.30.590.20">
    <property type="match status" value="1"/>
</dbReference>
<dbReference type="InterPro" id="IPR050141">
    <property type="entry name" value="GCL_type2/YbdK_subfam"/>
</dbReference>
<reference evidence="7" key="1">
    <citation type="journal article" date="2019" name="Int. J. Syst. Evol. Microbiol.">
        <title>The Global Catalogue of Microorganisms (GCM) 10K type strain sequencing project: providing services to taxonomists for standard genome sequencing and annotation.</title>
        <authorList>
            <consortium name="The Broad Institute Genomics Platform"/>
            <consortium name="The Broad Institute Genome Sequencing Center for Infectious Disease"/>
            <person name="Wu L."/>
            <person name="Ma J."/>
        </authorList>
    </citation>
    <scope>NUCLEOTIDE SEQUENCE [LARGE SCALE GENOMIC DNA]</scope>
    <source>
        <strain evidence="7">CGMCC 4.7645</strain>
    </source>
</reference>
<name>A0ABW5FZY9_9PSEU</name>
<protein>
    <recommendedName>
        <fullName evidence="5">Putative glutamate--cysteine ligase 2</fullName>
        <ecNumber evidence="5">6.3.2.2</ecNumber>
    </recommendedName>
    <alternativeName>
        <fullName evidence="5">Gamma-glutamylcysteine synthetase 2</fullName>
        <shortName evidence="5">GCS 2</shortName>
        <shortName evidence="5">Gamma-GCS 2</shortName>
    </alternativeName>
</protein>
<comment type="similarity">
    <text evidence="5">Belongs to the glutamate--cysteine ligase type 2 family. YbdK subfamily.</text>
</comment>
<dbReference type="InterPro" id="IPR011793">
    <property type="entry name" value="YbdK"/>
</dbReference>
<dbReference type="GO" id="GO:0016874">
    <property type="term" value="F:ligase activity"/>
    <property type="evidence" value="ECO:0007669"/>
    <property type="project" value="UniProtKB-KW"/>
</dbReference>
<dbReference type="Pfam" id="PF04107">
    <property type="entry name" value="GCS2"/>
    <property type="match status" value="1"/>
</dbReference>
<evidence type="ECO:0000256" key="4">
    <source>
        <dbReference type="ARBA" id="ARBA00048819"/>
    </source>
</evidence>
<evidence type="ECO:0000313" key="7">
    <source>
        <dbReference type="Proteomes" id="UP001597417"/>
    </source>
</evidence>
<organism evidence="6 7">
    <name type="scientific">Amycolatopsis pigmentata</name>
    <dbReference type="NCBI Taxonomy" id="450801"/>
    <lineage>
        <taxon>Bacteria</taxon>
        <taxon>Bacillati</taxon>
        <taxon>Actinomycetota</taxon>
        <taxon>Actinomycetes</taxon>
        <taxon>Pseudonocardiales</taxon>
        <taxon>Pseudonocardiaceae</taxon>
        <taxon>Amycolatopsis</taxon>
    </lineage>
</organism>
<comment type="caution">
    <text evidence="6">The sequence shown here is derived from an EMBL/GenBank/DDBJ whole genome shotgun (WGS) entry which is preliminary data.</text>
</comment>
<evidence type="ECO:0000256" key="1">
    <source>
        <dbReference type="ARBA" id="ARBA00022598"/>
    </source>
</evidence>
<comment type="catalytic activity">
    <reaction evidence="4 5">
        <text>L-cysteine + L-glutamate + ATP = gamma-L-glutamyl-L-cysteine + ADP + phosphate + H(+)</text>
        <dbReference type="Rhea" id="RHEA:13285"/>
        <dbReference type="ChEBI" id="CHEBI:15378"/>
        <dbReference type="ChEBI" id="CHEBI:29985"/>
        <dbReference type="ChEBI" id="CHEBI:30616"/>
        <dbReference type="ChEBI" id="CHEBI:35235"/>
        <dbReference type="ChEBI" id="CHEBI:43474"/>
        <dbReference type="ChEBI" id="CHEBI:58173"/>
        <dbReference type="ChEBI" id="CHEBI:456216"/>
        <dbReference type="EC" id="6.3.2.2"/>
    </reaction>
</comment>
<dbReference type="EC" id="6.3.2.2" evidence="5"/>
<keyword evidence="3 5" id="KW-0067">ATP-binding</keyword>
<keyword evidence="2 5" id="KW-0547">Nucleotide-binding</keyword>
<accession>A0ABW5FZY9</accession>
<comment type="function">
    <text evidence="5">ATP-dependent carboxylate-amine ligase which exhibits weak glutamate--cysteine ligase activity.</text>
</comment>
<dbReference type="PANTHER" id="PTHR36510:SF1">
    <property type="entry name" value="GLUTAMATE--CYSTEINE LIGASE 2-RELATED"/>
    <property type="match status" value="1"/>
</dbReference>
<evidence type="ECO:0000256" key="2">
    <source>
        <dbReference type="ARBA" id="ARBA00022741"/>
    </source>
</evidence>
<dbReference type="InterPro" id="IPR006336">
    <property type="entry name" value="GCS2"/>
</dbReference>
<dbReference type="RefSeq" id="WP_378268175.1">
    <property type="nucleotide sequence ID" value="NZ_JBHUKR010000017.1"/>
</dbReference>
<evidence type="ECO:0000256" key="5">
    <source>
        <dbReference type="HAMAP-Rule" id="MF_01609"/>
    </source>
</evidence>
<dbReference type="SUPFAM" id="SSF55931">
    <property type="entry name" value="Glutamine synthetase/guanido kinase"/>
    <property type="match status" value="1"/>
</dbReference>
<dbReference type="Proteomes" id="UP001597417">
    <property type="component" value="Unassembled WGS sequence"/>
</dbReference>
<keyword evidence="7" id="KW-1185">Reference proteome</keyword>
<dbReference type="HAMAP" id="MF_01609">
    <property type="entry name" value="Glu_cys_ligase_2"/>
    <property type="match status" value="1"/>
</dbReference>
<dbReference type="EMBL" id="JBHUKR010000017">
    <property type="protein sequence ID" value="MFD2420147.1"/>
    <property type="molecule type" value="Genomic_DNA"/>
</dbReference>
<dbReference type="PANTHER" id="PTHR36510">
    <property type="entry name" value="GLUTAMATE--CYSTEINE LIGASE 2-RELATED"/>
    <property type="match status" value="1"/>
</dbReference>
<evidence type="ECO:0000256" key="3">
    <source>
        <dbReference type="ARBA" id="ARBA00022840"/>
    </source>
</evidence>
<evidence type="ECO:0000313" key="6">
    <source>
        <dbReference type="EMBL" id="MFD2420147.1"/>
    </source>
</evidence>
<dbReference type="NCBIfam" id="TIGR02050">
    <property type="entry name" value="gshA_cyan_rel"/>
    <property type="match status" value="1"/>
</dbReference>
<dbReference type="InterPro" id="IPR014746">
    <property type="entry name" value="Gln_synth/guanido_kin_cat_dom"/>
</dbReference>
<keyword evidence="1 5" id="KW-0436">Ligase</keyword>